<dbReference type="SUPFAM" id="SSF54928">
    <property type="entry name" value="RNA-binding domain, RBD"/>
    <property type="match status" value="1"/>
</dbReference>
<organism evidence="2 3">
    <name type="scientific">Corvus moneduloides</name>
    <name type="common">New Caledonian crow</name>
    <dbReference type="NCBI Taxonomy" id="1196302"/>
    <lineage>
        <taxon>Eukaryota</taxon>
        <taxon>Metazoa</taxon>
        <taxon>Chordata</taxon>
        <taxon>Craniata</taxon>
        <taxon>Vertebrata</taxon>
        <taxon>Euteleostomi</taxon>
        <taxon>Archelosauria</taxon>
        <taxon>Archosauria</taxon>
        <taxon>Dinosauria</taxon>
        <taxon>Saurischia</taxon>
        <taxon>Theropoda</taxon>
        <taxon>Coelurosauria</taxon>
        <taxon>Aves</taxon>
        <taxon>Neognathae</taxon>
        <taxon>Neoaves</taxon>
        <taxon>Telluraves</taxon>
        <taxon>Australaves</taxon>
        <taxon>Passeriformes</taxon>
        <taxon>Corvoidea</taxon>
        <taxon>Corvidae</taxon>
        <taxon>Corvus</taxon>
    </lineage>
</organism>
<evidence type="ECO:0000256" key="1">
    <source>
        <dbReference type="SAM" id="MobiDB-lite"/>
    </source>
</evidence>
<feature type="region of interest" description="Disordered" evidence="1">
    <location>
        <begin position="91"/>
        <end position="110"/>
    </location>
</feature>
<evidence type="ECO:0000313" key="2">
    <source>
        <dbReference type="Ensembl" id="ENSCMUP00000002055.2"/>
    </source>
</evidence>
<dbReference type="InterPro" id="IPR035979">
    <property type="entry name" value="RBD_domain_sf"/>
</dbReference>
<dbReference type="InterPro" id="IPR019734">
    <property type="entry name" value="TPR_rpt"/>
</dbReference>
<accession>A0A8C3D718</accession>
<feature type="region of interest" description="Disordered" evidence="1">
    <location>
        <begin position="290"/>
        <end position="342"/>
    </location>
</feature>
<dbReference type="Gene3D" id="3.30.70.330">
    <property type="match status" value="1"/>
</dbReference>
<dbReference type="OMA" id="IQCIDGM"/>
<gene>
    <name evidence="2" type="primary">TTC31</name>
</gene>
<dbReference type="GO" id="GO:0003723">
    <property type="term" value="F:RNA binding"/>
    <property type="evidence" value="ECO:0007669"/>
    <property type="project" value="UniProtKB-UniRule"/>
</dbReference>
<evidence type="ECO:0000313" key="3">
    <source>
        <dbReference type="Proteomes" id="UP000694553"/>
    </source>
</evidence>
<name>A0A8C3D718_CORMO</name>
<dbReference type="Ensembl" id="ENSCMUT00000002211.2">
    <property type="protein sequence ID" value="ENSCMUP00000002055.2"/>
    <property type="gene ID" value="ENSCMUG00000001408.2"/>
</dbReference>
<feature type="compositionally biased region" description="Basic and acidic residues" evidence="1">
    <location>
        <begin position="309"/>
        <end position="323"/>
    </location>
</feature>
<feature type="region of interest" description="Disordered" evidence="1">
    <location>
        <begin position="171"/>
        <end position="275"/>
    </location>
</feature>
<reference evidence="3" key="1">
    <citation type="submission" date="2019-10" db="EMBL/GenBank/DDBJ databases">
        <title>Corvus moneduloides (New Caledonian crow) genome, bCorMon1, primary haplotype.</title>
        <authorList>
            <person name="Rutz C."/>
            <person name="Fungtammasan C."/>
            <person name="Mountcastle J."/>
            <person name="Formenti G."/>
            <person name="Chow W."/>
            <person name="Howe K."/>
            <person name="Steele M.P."/>
            <person name="Fernandes J."/>
            <person name="Gilbert M.T.P."/>
            <person name="Fedrigo O."/>
            <person name="Jarvis E.D."/>
            <person name="Gemmell N."/>
        </authorList>
    </citation>
    <scope>NUCLEOTIDE SEQUENCE [LARGE SCALE GENOMIC DNA]</scope>
</reference>
<dbReference type="AlphaFoldDB" id="A0A8C3D718"/>
<dbReference type="RefSeq" id="XP_031965575.1">
    <property type="nucleotide sequence ID" value="XM_032109684.1"/>
</dbReference>
<dbReference type="InterPro" id="IPR012677">
    <property type="entry name" value="Nucleotide-bd_a/b_plait_sf"/>
</dbReference>
<accession>A0A8U7P9D7</accession>
<reference evidence="2" key="2">
    <citation type="submission" date="2025-08" db="UniProtKB">
        <authorList>
            <consortium name="Ensembl"/>
        </authorList>
    </citation>
    <scope>IDENTIFICATION</scope>
</reference>
<dbReference type="Gene3D" id="1.25.40.10">
    <property type="entry name" value="Tetratricopeptide repeat domain"/>
    <property type="match status" value="1"/>
</dbReference>
<feature type="compositionally biased region" description="Acidic residues" evidence="1">
    <location>
        <begin position="264"/>
        <end position="275"/>
    </location>
</feature>
<dbReference type="CTD" id="64427"/>
<sequence>MWGSAGTRDGDGPGPGLGGFGFGAAPAACPWGCTPGPAGWSGAPFCPWHRMSSFGGLPVPSQGPSQTVIKYKTGELCLLWDDGPRVDYYQLQDDDGDGNDDYDENEFDTDYEDRGDFWDVPVAEGPVPYRYCGFRKSFLCSEPPPQLPRTSPTALDALLDRLPTPCRTSLTAEEAERNAQELVAEEERAKRKAEKKKLKKKKQKDRKKREKLGQELKNKENTDLSPPSCPAGTGPPPNGAEEEGCCPKPSPCPGDSPVPSGEPGPEDTEVTEEELDLSCTFVCKAREKAGVRLPPPGGDRSPGTQNMEPSRKVPEKGNGDPEARPVPPQPLQPRAPSPSTVEQSLMLAGHGIAAAQVGQHTEAVYAFTVALELNPQEHRLLGNRSYCLEKLGRYEEALADAEAALALRPGWPKGSFRKGKALRGLQRYAEAARTFEELLLQDGACAEVATQLEACRALLQQCSRPGGVLVSPFLLKAKEPLFLPAARGVTRSCQDTSGTSVTGGSAGSPTRDPEPAVTSGHLTLPPNHPAKDCFPLWVGNVTSHINEKVLYRAFGRFGEIRSMQLLRGRHCAFINFSRKAEAEEAYRAMQGATVEGSKLLLQLKHPSHATPAPLPRARGRGIPRGLLS</sequence>
<dbReference type="PROSITE" id="PS50102">
    <property type="entry name" value="RRM"/>
    <property type="match status" value="1"/>
</dbReference>
<dbReference type="PROSITE" id="PS50005">
    <property type="entry name" value="TPR"/>
    <property type="match status" value="1"/>
</dbReference>
<feature type="compositionally biased region" description="Basic and acidic residues" evidence="1">
    <location>
        <begin position="174"/>
        <end position="189"/>
    </location>
</feature>
<dbReference type="SMART" id="SM00360">
    <property type="entry name" value="RRM"/>
    <property type="match status" value="1"/>
</dbReference>
<dbReference type="CDD" id="cd00590">
    <property type="entry name" value="RRM_SF"/>
    <property type="match status" value="1"/>
</dbReference>
<feature type="compositionally biased region" description="Acidic residues" evidence="1">
    <location>
        <begin position="92"/>
        <end position="110"/>
    </location>
</feature>
<dbReference type="InterPro" id="IPR011990">
    <property type="entry name" value="TPR-like_helical_dom_sf"/>
</dbReference>
<feature type="compositionally biased region" description="Basic residues" evidence="1">
    <location>
        <begin position="190"/>
        <end position="210"/>
    </location>
</feature>
<feature type="compositionally biased region" description="Low complexity" evidence="1">
    <location>
        <begin position="496"/>
        <end position="510"/>
    </location>
</feature>
<feature type="compositionally biased region" description="Pro residues" evidence="1">
    <location>
        <begin position="227"/>
        <end position="238"/>
    </location>
</feature>
<dbReference type="InterPro" id="IPR000504">
    <property type="entry name" value="RRM_dom"/>
</dbReference>
<keyword evidence="3" id="KW-1185">Reference proteome</keyword>
<protein>
    <submittedName>
        <fullName evidence="2">Tetratricopeptide repeat domain 31</fullName>
    </submittedName>
</protein>
<feature type="compositionally biased region" description="Pro residues" evidence="1">
    <location>
        <begin position="248"/>
        <end position="262"/>
    </location>
</feature>
<dbReference type="GeneID" id="116444353"/>
<feature type="compositionally biased region" description="Basic and acidic residues" evidence="1">
    <location>
        <begin position="211"/>
        <end position="222"/>
    </location>
</feature>
<dbReference type="SUPFAM" id="SSF48452">
    <property type="entry name" value="TPR-like"/>
    <property type="match status" value="1"/>
</dbReference>
<dbReference type="SMART" id="SM00028">
    <property type="entry name" value="TPR"/>
    <property type="match status" value="3"/>
</dbReference>
<feature type="region of interest" description="Disordered" evidence="1">
    <location>
        <begin position="606"/>
        <end position="628"/>
    </location>
</feature>
<feature type="region of interest" description="Disordered" evidence="1">
    <location>
        <begin position="493"/>
        <end position="518"/>
    </location>
</feature>
<dbReference type="Proteomes" id="UP000694553">
    <property type="component" value="Unassembled WGS sequence"/>
</dbReference>
<proteinExistence type="predicted"/>
<dbReference type="Pfam" id="PF13432">
    <property type="entry name" value="TPR_16"/>
    <property type="match status" value="1"/>
</dbReference>
<dbReference type="PANTHER" id="PTHR47678">
    <property type="entry name" value="TETRATRICOPEPTIDE REPEAT PROTEIN 31"/>
    <property type="match status" value="1"/>
</dbReference>
<dbReference type="Pfam" id="PF00076">
    <property type="entry name" value="RRM_1"/>
    <property type="match status" value="1"/>
</dbReference>
<reference evidence="2" key="3">
    <citation type="submission" date="2025-09" db="UniProtKB">
        <authorList>
            <consortium name="Ensembl"/>
        </authorList>
    </citation>
    <scope>IDENTIFICATION</scope>
</reference>
<dbReference type="PANTHER" id="PTHR47678:SF1">
    <property type="entry name" value="TETRATRICOPEPTIDE REPEAT PROTEIN 31"/>
    <property type="match status" value="1"/>
</dbReference>
<feature type="compositionally biased region" description="Pro residues" evidence="1">
    <location>
        <begin position="324"/>
        <end position="336"/>
    </location>
</feature>